<organism evidence="1 2">
    <name type="scientific">Corchorus olitorius</name>
    <dbReference type="NCBI Taxonomy" id="93759"/>
    <lineage>
        <taxon>Eukaryota</taxon>
        <taxon>Viridiplantae</taxon>
        <taxon>Streptophyta</taxon>
        <taxon>Embryophyta</taxon>
        <taxon>Tracheophyta</taxon>
        <taxon>Spermatophyta</taxon>
        <taxon>Magnoliopsida</taxon>
        <taxon>eudicotyledons</taxon>
        <taxon>Gunneridae</taxon>
        <taxon>Pentapetalae</taxon>
        <taxon>rosids</taxon>
        <taxon>malvids</taxon>
        <taxon>Malvales</taxon>
        <taxon>Malvaceae</taxon>
        <taxon>Grewioideae</taxon>
        <taxon>Apeibeae</taxon>
        <taxon>Corchorus</taxon>
    </lineage>
</organism>
<comment type="caution">
    <text evidence="1">The sequence shown here is derived from an EMBL/GenBank/DDBJ whole genome shotgun (WGS) entry which is preliminary data.</text>
</comment>
<protein>
    <submittedName>
        <fullName evidence="1">Uncharacterized protein</fullName>
    </submittedName>
</protein>
<keyword evidence="2" id="KW-1185">Reference proteome</keyword>
<sequence length="29" mass="3311">MEKDSVAKKANRIEIMKNGQSFSNNIDKN</sequence>
<dbReference type="AlphaFoldDB" id="A0A1R3J5W1"/>
<accession>A0A1R3J5W1</accession>
<dbReference type="EMBL" id="AWUE01016579">
    <property type="protein sequence ID" value="OMO90218.1"/>
    <property type="molecule type" value="Genomic_DNA"/>
</dbReference>
<reference evidence="2" key="1">
    <citation type="submission" date="2013-09" db="EMBL/GenBank/DDBJ databases">
        <title>Corchorus olitorius genome sequencing.</title>
        <authorList>
            <person name="Alam M."/>
            <person name="Haque M.S."/>
            <person name="Islam M.S."/>
            <person name="Emdad E.M."/>
            <person name="Islam M.M."/>
            <person name="Ahmed B."/>
            <person name="Halim A."/>
            <person name="Hossen Q.M.M."/>
            <person name="Hossain M.Z."/>
            <person name="Ahmed R."/>
            <person name="Khan M.M."/>
            <person name="Islam R."/>
            <person name="Rashid M.M."/>
            <person name="Khan S.A."/>
            <person name="Rahman M.S."/>
            <person name="Alam M."/>
            <person name="Yahiya A.S."/>
            <person name="Khan M.S."/>
            <person name="Azam M.S."/>
            <person name="Haque T."/>
            <person name="Lashkar M.Z.H."/>
            <person name="Akhand A.I."/>
            <person name="Morshed G."/>
            <person name="Roy S."/>
            <person name="Uddin K.S."/>
            <person name="Rabeya T."/>
            <person name="Hossain A.S."/>
            <person name="Chowdhury A."/>
            <person name="Snigdha A.R."/>
            <person name="Mortoza M.S."/>
            <person name="Matin S.A."/>
            <person name="Hoque S.M.E."/>
            <person name="Islam M.K."/>
            <person name="Roy D.K."/>
            <person name="Haider R."/>
            <person name="Moosa M.M."/>
            <person name="Elias S.M."/>
            <person name="Hasan A.M."/>
            <person name="Jahan S."/>
            <person name="Shafiuddin M."/>
            <person name="Mahmood N."/>
            <person name="Shommy N.S."/>
        </authorList>
    </citation>
    <scope>NUCLEOTIDE SEQUENCE [LARGE SCALE GENOMIC DNA]</scope>
    <source>
        <strain evidence="2">cv. O-4</strain>
    </source>
</reference>
<dbReference type="Proteomes" id="UP000187203">
    <property type="component" value="Unassembled WGS sequence"/>
</dbReference>
<name>A0A1R3J5W1_9ROSI</name>
<evidence type="ECO:0000313" key="2">
    <source>
        <dbReference type="Proteomes" id="UP000187203"/>
    </source>
</evidence>
<proteinExistence type="predicted"/>
<evidence type="ECO:0000313" key="1">
    <source>
        <dbReference type="EMBL" id="OMO90218.1"/>
    </source>
</evidence>
<gene>
    <name evidence="1" type="ORF">COLO4_19297</name>
</gene>